<dbReference type="EMBL" id="CP089983">
    <property type="protein sequence ID" value="WXB02194.1"/>
    <property type="molecule type" value="Genomic_DNA"/>
</dbReference>
<accession>A0ABZ2KU17</accession>
<organism evidence="1 2">
    <name type="scientific">Pendulispora rubella</name>
    <dbReference type="NCBI Taxonomy" id="2741070"/>
    <lineage>
        <taxon>Bacteria</taxon>
        <taxon>Pseudomonadati</taxon>
        <taxon>Myxococcota</taxon>
        <taxon>Myxococcia</taxon>
        <taxon>Myxococcales</taxon>
        <taxon>Sorangiineae</taxon>
        <taxon>Pendulisporaceae</taxon>
        <taxon>Pendulispora</taxon>
    </lineage>
</organism>
<protein>
    <submittedName>
        <fullName evidence="1">Uncharacterized protein</fullName>
    </submittedName>
</protein>
<gene>
    <name evidence="1" type="ORF">LVJ94_35420</name>
</gene>
<dbReference type="RefSeq" id="WP_394831820.1">
    <property type="nucleotide sequence ID" value="NZ_CP089929.1"/>
</dbReference>
<reference evidence="1" key="1">
    <citation type="submission" date="2021-12" db="EMBL/GenBank/DDBJ databases">
        <title>Discovery of the Pendulisporaceae a myxobacterial family with distinct sporulation behavior and unique specialized metabolism.</title>
        <authorList>
            <person name="Garcia R."/>
            <person name="Popoff A."/>
            <person name="Bader C.D."/>
            <person name="Loehr J."/>
            <person name="Walesch S."/>
            <person name="Walt C."/>
            <person name="Boldt J."/>
            <person name="Bunk B."/>
            <person name="Haeckl F.J.F.P.J."/>
            <person name="Gunesch A.P."/>
            <person name="Birkelbach J."/>
            <person name="Nuebel U."/>
            <person name="Pietschmann T."/>
            <person name="Bach T."/>
            <person name="Mueller R."/>
        </authorList>
    </citation>
    <scope>NUCLEOTIDE SEQUENCE</scope>
    <source>
        <strain evidence="1">MSr11367</strain>
    </source>
</reference>
<evidence type="ECO:0000313" key="1">
    <source>
        <dbReference type="EMBL" id="WXB02194.1"/>
    </source>
</evidence>
<keyword evidence="2" id="KW-1185">Reference proteome</keyword>
<sequence length="70" mass="7863">MSALTPFVCRDCIAVAKDLEQRGRASEALSVLRALHVYLDYMPIFDDGSNQQAVAEDIERLSAREKEDHP</sequence>
<evidence type="ECO:0000313" key="2">
    <source>
        <dbReference type="Proteomes" id="UP001374803"/>
    </source>
</evidence>
<dbReference type="Proteomes" id="UP001374803">
    <property type="component" value="Chromosome"/>
</dbReference>
<proteinExistence type="predicted"/>
<name>A0ABZ2KU17_9BACT</name>